<dbReference type="Proteomes" id="UP001249851">
    <property type="component" value="Unassembled WGS sequence"/>
</dbReference>
<proteinExistence type="predicted"/>
<comment type="caution">
    <text evidence="2">The sequence shown here is derived from an EMBL/GenBank/DDBJ whole genome shotgun (WGS) entry which is preliminary data.</text>
</comment>
<dbReference type="GO" id="GO:0005813">
    <property type="term" value="C:centrosome"/>
    <property type="evidence" value="ECO:0007669"/>
    <property type="project" value="InterPro"/>
</dbReference>
<evidence type="ECO:0000313" key="3">
    <source>
        <dbReference type="Proteomes" id="UP001249851"/>
    </source>
</evidence>
<dbReference type="PROSITE" id="PS50245">
    <property type="entry name" value="CAP_GLY_2"/>
    <property type="match status" value="1"/>
</dbReference>
<reference evidence="2" key="2">
    <citation type="journal article" date="2023" name="Science">
        <title>Genomic signatures of disease resistance in endangered staghorn corals.</title>
        <authorList>
            <person name="Vollmer S.V."/>
            <person name="Selwyn J.D."/>
            <person name="Despard B.A."/>
            <person name="Roesel C.L."/>
        </authorList>
    </citation>
    <scope>NUCLEOTIDE SEQUENCE</scope>
    <source>
        <strain evidence="2">K2</strain>
    </source>
</reference>
<evidence type="ECO:0000313" key="2">
    <source>
        <dbReference type="EMBL" id="KAK2554318.1"/>
    </source>
</evidence>
<dbReference type="AlphaFoldDB" id="A0AAD9Q401"/>
<dbReference type="InterPro" id="IPR036859">
    <property type="entry name" value="CAP-Gly_dom_sf"/>
</dbReference>
<name>A0AAD9Q401_ACRCE</name>
<dbReference type="PANTHER" id="PTHR13958">
    <property type="entry name" value="CENTROSOME-ASSOCIATED PROTEIN 350"/>
    <property type="match status" value="1"/>
</dbReference>
<accession>A0AAD9Q401</accession>
<dbReference type="EMBL" id="JARQWQ010000071">
    <property type="protein sequence ID" value="KAK2554318.1"/>
    <property type="molecule type" value="Genomic_DNA"/>
</dbReference>
<keyword evidence="3" id="KW-1185">Reference proteome</keyword>
<reference evidence="2" key="1">
    <citation type="journal article" date="2023" name="G3 (Bethesda)">
        <title>Whole genome assembly and annotation of the endangered Caribbean coral Acropora cervicornis.</title>
        <authorList>
            <person name="Selwyn J.D."/>
            <person name="Vollmer S.V."/>
        </authorList>
    </citation>
    <scope>NUCLEOTIDE SEQUENCE</scope>
    <source>
        <strain evidence="2">K2</strain>
    </source>
</reference>
<dbReference type="Pfam" id="PF01302">
    <property type="entry name" value="CAP_GLY"/>
    <property type="match status" value="1"/>
</dbReference>
<dbReference type="PANTHER" id="PTHR13958:SF3">
    <property type="entry name" value="CAP-GLY DOMAIN-CONTAINING PROTEIN-RELATED"/>
    <property type="match status" value="1"/>
</dbReference>
<protein>
    <submittedName>
        <fullName evidence="2">CAP-Gly domain-containing linker protein 4</fullName>
    </submittedName>
</protein>
<dbReference type="InterPro" id="IPR028750">
    <property type="entry name" value="CEP350/CC187"/>
</dbReference>
<feature type="domain" description="CAP-Gly" evidence="1">
    <location>
        <begin position="194"/>
        <end position="236"/>
    </location>
</feature>
<organism evidence="2 3">
    <name type="scientific">Acropora cervicornis</name>
    <name type="common">Staghorn coral</name>
    <dbReference type="NCBI Taxonomy" id="6130"/>
    <lineage>
        <taxon>Eukaryota</taxon>
        <taxon>Metazoa</taxon>
        <taxon>Cnidaria</taxon>
        <taxon>Anthozoa</taxon>
        <taxon>Hexacorallia</taxon>
        <taxon>Scleractinia</taxon>
        <taxon>Astrocoeniina</taxon>
        <taxon>Acroporidae</taxon>
        <taxon>Acropora</taxon>
    </lineage>
</organism>
<dbReference type="InterPro" id="IPR000938">
    <property type="entry name" value="CAP-Gly_domain"/>
</dbReference>
<dbReference type="GO" id="GO:0034453">
    <property type="term" value="P:microtubule anchoring"/>
    <property type="evidence" value="ECO:0007669"/>
    <property type="project" value="InterPro"/>
</dbReference>
<dbReference type="Gene3D" id="2.30.30.190">
    <property type="entry name" value="CAP Gly-rich-like domain"/>
    <property type="match status" value="1"/>
</dbReference>
<dbReference type="SMART" id="SM01052">
    <property type="entry name" value="CAP_GLY"/>
    <property type="match status" value="1"/>
</dbReference>
<gene>
    <name evidence="2" type="ORF">P5673_024328</name>
</gene>
<dbReference type="SUPFAM" id="SSF74924">
    <property type="entry name" value="Cap-Gly domain"/>
    <property type="match status" value="1"/>
</dbReference>
<dbReference type="GO" id="GO:0008017">
    <property type="term" value="F:microtubule binding"/>
    <property type="evidence" value="ECO:0007669"/>
    <property type="project" value="InterPro"/>
</dbReference>
<evidence type="ECO:0000259" key="1">
    <source>
        <dbReference type="PROSITE" id="PS50245"/>
    </source>
</evidence>
<sequence>MIIKMVDHEIVTSFPTVVKENSELKNRLTSLTNGLEISPESVLSKAEVPSRTQEDTQSNNYCQEDVHELTTQRQEQPVNGDIMFPHLLEAKNNDQKPDSKSRGCHPPQQRKALMLSSPVRAVPRQPIKPVDMYSTQCKHPGCARIHCEDNARVLCDSRHSVDKKSPKQSEILPCIGDHVVVKNHMTGVVRYIGPIVGDKKRQYAGLHLDSPVGDHNGSVNAIQYFSCPQSYGAFVPVDDILCITSCQTSSKLKQIHK</sequence>